<keyword evidence="2" id="KW-1185">Reference proteome</keyword>
<dbReference type="RefSeq" id="WP_195000521.1">
    <property type="nucleotide sequence ID" value="NZ_JADLQN010000001.1"/>
</dbReference>
<name>A0ABS0D585_9NOCA</name>
<accession>A0ABS0D585</accession>
<protein>
    <submittedName>
        <fullName evidence="1">Uncharacterized protein</fullName>
    </submittedName>
</protein>
<evidence type="ECO:0000313" key="2">
    <source>
        <dbReference type="Proteomes" id="UP000707731"/>
    </source>
</evidence>
<proteinExistence type="predicted"/>
<evidence type="ECO:0000313" key="1">
    <source>
        <dbReference type="EMBL" id="MBF6353640.1"/>
    </source>
</evidence>
<dbReference type="EMBL" id="JADLQN010000001">
    <property type="protein sequence ID" value="MBF6353640.1"/>
    <property type="molecule type" value="Genomic_DNA"/>
</dbReference>
<reference evidence="1 2" key="1">
    <citation type="submission" date="2020-10" db="EMBL/GenBank/DDBJ databases">
        <title>Identification of Nocardia species via Next-generation sequencing and recognition of intraspecies genetic diversity.</title>
        <authorList>
            <person name="Li P."/>
            <person name="Li P."/>
            <person name="Lu B."/>
        </authorList>
    </citation>
    <scope>NUCLEOTIDE SEQUENCE [LARGE SCALE GENOMIC DNA]</scope>
    <source>
        <strain evidence="1 2">BJ06-0143</strain>
    </source>
</reference>
<gene>
    <name evidence="1" type="ORF">IU449_03590</name>
</gene>
<comment type="caution">
    <text evidence="1">The sequence shown here is derived from an EMBL/GenBank/DDBJ whole genome shotgun (WGS) entry which is preliminary data.</text>
</comment>
<dbReference type="Proteomes" id="UP000707731">
    <property type="component" value="Unassembled WGS sequence"/>
</dbReference>
<organism evidence="1 2">
    <name type="scientific">Nocardia higoensis</name>
    <dbReference type="NCBI Taxonomy" id="228599"/>
    <lineage>
        <taxon>Bacteria</taxon>
        <taxon>Bacillati</taxon>
        <taxon>Actinomycetota</taxon>
        <taxon>Actinomycetes</taxon>
        <taxon>Mycobacteriales</taxon>
        <taxon>Nocardiaceae</taxon>
        <taxon>Nocardia</taxon>
    </lineage>
</organism>
<sequence>MHSEYPRTPTDFEIYQLMRMRCPNDAKLAKLEGCDVTLQEAERVADEVSCNLPVGREQFTKLLELIGIHARGIPTVRCASTFWPQFEFVAASTDIGAIGDAQFTRISGSPPLLADPIELPRWSATVGEFEELFGPLRAGEQWLPNAEYLFERSGRTYVATFGWGLVLDVVRYSANTPPTLFWT</sequence>